<evidence type="ECO:0000313" key="3">
    <source>
        <dbReference type="Proteomes" id="UP000485058"/>
    </source>
</evidence>
<dbReference type="EMBL" id="BLLF01000384">
    <property type="protein sequence ID" value="GFH11220.1"/>
    <property type="molecule type" value="Genomic_DNA"/>
</dbReference>
<protein>
    <submittedName>
        <fullName evidence="2">Uncharacterized protein</fullName>
    </submittedName>
</protein>
<feature type="compositionally biased region" description="Basic and acidic residues" evidence="1">
    <location>
        <begin position="88"/>
        <end position="97"/>
    </location>
</feature>
<accession>A0A699YMH6</accession>
<sequence length="97" mass="9918">MEGELDVDLAASGFKTAHQEVLEAAYADQEASGSGSDSDDLSPHTGCLGTVTDDEDEGEQGQLQGGQPQGGQLEGGQQGPGCVIRPGSSDHFRILSS</sequence>
<organism evidence="2 3">
    <name type="scientific">Haematococcus lacustris</name>
    <name type="common">Green alga</name>
    <name type="synonym">Haematococcus pluvialis</name>
    <dbReference type="NCBI Taxonomy" id="44745"/>
    <lineage>
        <taxon>Eukaryota</taxon>
        <taxon>Viridiplantae</taxon>
        <taxon>Chlorophyta</taxon>
        <taxon>core chlorophytes</taxon>
        <taxon>Chlorophyceae</taxon>
        <taxon>CS clade</taxon>
        <taxon>Chlamydomonadales</taxon>
        <taxon>Haematococcaceae</taxon>
        <taxon>Haematococcus</taxon>
    </lineage>
</organism>
<evidence type="ECO:0000256" key="1">
    <source>
        <dbReference type="SAM" id="MobiDB-lite"/>
    </source>
</evidence>
<reference evidence="2 3" key="1">
    <citation type="submission" date="2020-02" db="EMBL/GenBank/DDBJ databases">
        <title>Draft genome sequence of Haematococcus lacustris strain NIES-144.</title>
        <authorList>
            <person name="Morimoto D."/>
            <person name="Nakagawa S."/>
            <person name="Yoshida T."/>
            <person name="Sawayama S."/>
        </authorList>
    </citation>
    <scope>NUCLEOTIDE SEQUENCE [LARGE SCALE GENOMIC DNA]</scope>
    <source>
        <strain evidence="2 3">NIES-144</strain>
    </source>
</reference>
<evidence type="ECO:0000313" key="2">
    <source>
        <dbReference type="EMBL" id="GFH11220.1"/>
    </source>
</evidence>
<dbReference type="Proteomes" id="UP000485058">
    <property type="component" value="Unassembled WGS sequence"/>
</dbReference>
<feature type="region of interest" description="Disordered" evidence="1">
    <location>
        <begin position="26"/>
        <end position="97"/>
    </location>
</feature>
<name>A0A699YMH6_HAELA</name>
<feature type="non-terminal residue" evidence="2">
    <location>
        <position position="1"/>
    </location>
</feature>
<dbReference type="AlphaFoldDB" id="A0A699YMH6"/>
<comment type="caution">
    <text evidence="2">The sequence shown here is derived from an EMBL/GenBank/DDBJ whole genome shotgun (WGS) entry which is preliminary data.</text>
</comment>
<feature type="compositionally biased region" description="Gly residues" evidence="1">
    <location>
        <begin position="63"/>
        <end position="79"/>
    </location>
</feature>
<keyword evidence="3" id="KW-1185">Reference proteome</keyword>
<proteinExistence type="predicted"/>
<gene>
    <name evidence="2" type="ORF">HaLaN_06687</name>
</gene>